<dbReference type="InterPro" id="IPR013154">
    <property type="entry name" value="ADH-like_N"/>
</dbReference>
<dbReference type="PANTHER" id="PTHR43401">
    <property type="entry name" value="L-THREONINE 3-DEHYDROGENASE"/>
    <property type="match status" value="1"/>
</dbReference>
<dbReference type="RefSeq" id="WP_158764675.1">
    <property type="nucleotide sequence ID" value="NZ_CP047045.1"/>
</dbReference>
<proteinExistence type="inferred from homology"/>
<evidence type="ECO:0000256" key="2">
    <source>
        <dbReference type="ARBA" id="ARBA00022833"/>
    </source>
</evidence>
<dbReference type="InterPro" id="IPR020843">
    <property type="entry name" value="ER"/>
</dbReference>
<dbReference type="Gene3D" id="3.40.50.720">
    <property type="entry name" value="NAD(P)-binding Rossmann-like Domain"/>
    <property type="match status" value="1"/>
</dbReference>
<dbReference type="SUPFAM" id="SSF51735">
    <property type="entry name" value="NAD(P)-binding Rossmann-fold domains"/>
    <property type="match status" value="1"/>
</dbReference>
<dbReference type="InterPro" id="IPR013149">
    <property type="entry name" value="ADH-like_C"/>
</dbReference>
<dbReference type="GO" id="GO:0008270">
    <property type="term" value="F:zinc ion binding"/>
    <property type="evidence" value="ECO:0007669"/>
    <property type="project" value="InterPro"/>
</dbReference>
<evidence type="ECO:0000256" key="1">
    <source>
        <dbReference type="ARBA" id="ARBA00022723"/>
    </source>
</evidence>
<dbReference type="EMBL" id="CP047045">
    <property type="protein sequence ID" value="QGZ93676.1"/>
    <property type="molecule type" value="Genomic_DNA"/>
</dbReference>
<dbReference type="EC" id="1.1.1.103" evidence="6"/>
<dbReference type="InterPro" id="IPR011032">
    <property type="entry name" value="GroES-like_sf"/>
</dbReference>
<protein>
    <submittedName>
        <fullName evidence="6">L-threonine 3-dehydrogenase</fullName>
        <ecNumber evidence="6">1.1.1.103</ecNumber>
    </submittedName>
</protein>
<dbReference type="InterPro" id="IPR036291">
    <property type="entry name" value="NAD(P)-bd_dom_sf"/>
</dbReference>
<keyword evidence="2 4" id="KW-0862">Zinc</keyword>
<reference evidence="7" key="1">
    <citation type="submission" date="2019-12" db="EMBL/GenBank/DDBJ databases">
        <title>Complete genome of Terracaulis silvestris 0127_4.</title>
        <authorList>
            <person name="Vieira S."/>
            <person name="Riedel T."/>
            <person name="Sproer C."/>
            <person name="Pascual J."/>
            <person name="Boedeker C."/>
            <person name="Overmann J."/>
        </authorList>
    </citation>
    <scope>NUCLEOTIDE SEQUENCE [LARGE SCALE GENOMIC DNA]</scope>
    <source>
        <strain evidence="7">0127_4</strain>
    </source>
</reference>
<keyword evidence="3 6" id="KW-0560">Oxidoreductase</keyword>
<dbReference type="Proteomes" id="UP000431269">
    <property type="component" value="Chromosome"/>
</dbReference>
<keyword evidence="7" id="KW-1185">Reference proteome</keyword>
<evidence type="ECO:0000256" key="3">
    <source>
        <dbReference type="ARBA" id="ARBA00023002"/>
    </source>
</evidence>
<sequence>MLALRKVAPRPGVAIENVDAPEMPSRGEVLVQVAAVGICGTDLHIDDWADGFHAMASALPVTLGHEFCGRVHAVGEGVTAFKAGDRVVVQPAIGCGKCAPCQAGARHDCLNRSAIGMHRAGGFAKYVSAPADYCIAMPPGMSDLHGALVEPLTTGAQAVKIGEVKEGDRVTVFGPGPIGQGAAAMARLAGAAEVHVVGYRDGPRFATLRKMGFDSFTDLADDDGEATLRKVARGGFDVAIDASGAPSVINTGLSVLKPYGVFVIASMPDHEAPLDVMLLVRGRTQLRGCSRAPDWAWADAIEALSKNPALFAPMVTHELALEEGLEGFRLMRSREASKVILRPNAS</sequence>
<evidence type="ECO:0000256" key="4">
    <source>
        <dbReference type="RuleBase" id="RU361277"/>
    </source>
</evidence>
<comment type="similarity">
    <text evidence="4">Belongs to the zinc-containing alcohol dehydrogenase family.</text>
</comment>
<accession>A0A6I6MKK2</accession>
<dbReference type="KEGG" id="tsv:DSM104635_00488"/>
<dbReference type="PROSITE" id="PS00059">
    <property type="entry name" value="ADH_ZINC"/>
    <property type="match status" value="1"/>
</dbReference>
<evidence type="ECO:0000313" key="6">
    <source>
        <dbReference type="EMBL" id="QGZ93676.1"/>
    </source>
</evidence>
<dbReference type="SUPFAM" id="SSF50129">
    <property type="entry name" value="GroES-like"/>
    <property type="match status" value="1"/>
</dbReference>
<organism evidence="6 7">
    <name type="scientific">Terricaulis silvestris</name>
    <dbReference type="NCBI Taxonomy" id="2686094"/>
    <lineage>
        <taxon>Bacteria</taxon>
        <taxon>Pseudomonadati</taxon>
        <taxon>Pseudomonadota</taxon>
        <taxon>Alphaproteobacteria</taxon>
        <taxon>Caulobacterales</taxon>
        <taxon>Caulobacteraceae</taxon>
        <taxon>Terricaulis</taxon>
    </lineage>
</organism>
<feature type="domain" description="Enoyl reductase (ER)" evidence="5">
    <location>
        <begin position="12"/>
        <end position="341"/>
    </location>
</feature>
<dbReference type="Pfam" id="PF08240">
    <property type="entry name" value="ADH_N"/>
    <property type="match status" value="1"/>
</dbReference>
<dbReference type="InterPro" id="IPR050129">
    <property type="entry name" value="Zn_alcohol_dh"/>
</dbReference>
<dbReference type="Gene3D" id="3.90.180.10">
    <property type="entry name" value="Medium-chain alcohol dehydrogenases, catalytic domain"/>
    <property type="match status" value="1"/>
</dbReference>
<dbReference type="AlphaFoldDB" id="A0A6I6MKK2"/>
<dbReference type="Pfam" id="PF00107">
    <property type="entry name" value="ADH_zinc_N"/>
    <property type="match status" value="1"/>
</dbReference>
<dbReference type="PANTHER" id="PTHR43401:SF2">
    <property type="entry name" value="L-THREONINE 3-DEHYDROGENASE"/>
    <property type="match status" value="1"/>
</dbReference>
<evidence type="ECO:0000313" key="7">
    <source>
        <dbReference type="Proteomes" id="UP000431269"/>
    </source>
</evidence>
<comment type="cofactor">
    <cofactor evidence="4">
        <name>Zn(2+)</name>
        <dbReference type="ChEBI" id="CHEBI:29105"/>
    </cofactor>
</comment>
<dbReference type="GO" id="GO:0008743">
    <property type="term" value="F:L-threonine 3-dehydrogenase activity"/>
    <property type="evidence" value="ECO:0007669"/>
    <property type="project" value="UniProtKB-EC"/>
</dbReference>
<name>A0A6I6MKK2_9CAUL</name>
<evidence type="ECO:0000259" key="5">
    <source>
        <dbReference type="SMART" id="SM00829"/>
    </source>
</evidence>
<dbReference type="InterPro" id="IPR002328">
    <property type="entry name" value="ADH_Zn_CS"/>
</dbReference>
<keyword evidence="1 4" id="KW-0479">Metal-binding</keyword>
<gene>
    <name evidence="6" type="primary">tdh</name>
    <name evidence="6" type="ORF">DSM104635_00488</name>
</gene>
<dbReference type="SMART" id="SM00829">
    <property type="entry name" value="PKS_ER"/>
    <property type="match status" value="1"/>
</dbReference>